<reference evidence="6 7" key="1">
    <citation type="submission" date="2019-02" db="EMBL/GenBank/DDBJ databases">
        <title>Investigation of anaerobic lignin degradation for improved lignocellulosic biofuels.</title>
        <authorList>
            <person name="Deangelis K."/>
        </authorList>
    </citation>
    <scope>NUCLEOTIDE SEQUENCE [LARGE SCALE GENOMIC DNA]</scope>
    <source>
        <strain evidence="6 7">159R</strain>
    </source>
</reference>
<gene>
    <name evidence="6" type="ORF">EZJ58_1334</name>
</gene>
<dbReference type="Gene3D" id="3.40.190.170">
    <property type="entry name" value="Bacterial extracellular solute-binding protein, family 7"/>
    <property type="match status" value="1"/>
</dbReference>
<dbReference type="Proteomes" id="UP000294555">
    <property type="component" value="Unassembled WGS sequence"/>
</dbReference>
<dbReference type="PIRSF" id="PIRSF006470">
    <property type="entry name" value="DctB"/>
    <property type="match status" value="1"/>
</dbReference>
<dbReference type="NCBIfam" id="NF037995">
    <property type="entry name" value="TRAP_S1"/>
    <property type="match status" value="1"/>
</dbReference>
<dbReference type="PANTHER" id="PTHR33376:SF4">
    <property type="entry name" value="SIALIC ACID-BINDING PERIPLASMIC PROTEIN SIAP"/>
    <property type="match status" value="1"/>
</dbReference>
<evidence type="ECO:0000256" key="1">
    <source>
        <dbReference type="ARBA" id="ARBA00004196"/>
    </source>
</evidence>
<dbReference type="GO" id="GO:0030288">
    <property type="term" value="C:outer membrane-bounded periplasmic space"/>
    <property type="evidence" value="ECO:0007669"/>
    <property type="project" value="InterPro"/>
</dbReference>
<sequence length="348" mass="38333">MMNTQRHPMLHQVLVCTFLSSVLFAAGGAAAQAQAAVNLRVYSSLTADDNSAHYIWFKRFQANIDSNAKLKDQIKLSYFPNGMLGKEADAIQQVRIGAINVMISGTSIWATLVPEISVLDLGYLFKNFDQVGNALDGPAGKTLSDLMLKKSNVVVLGYAYNLGARNIYTKKPIEKPEDLKNLKIRVLPVPNFIATINHMGAVAVPMPGGEVYSSLQMGVIDGLEHDSATVLANKYYEIAKNATLTQHIYNPIMIAMNNSSFQQIPEPLRPELLAAAKEATQYERRQSGLIEQKAVEQLKAQGMVFREIDRNYLRGEVKPVWDDFLAKYPQMKPVVDEINAAGSSAGAQ</sequence>
<dbReference type="InterPro" id="IPR038404">
    <property type="entry name" value="TRAP_DctP_sf"/>
</dbReference>
<dbReference type="PANTHER" id="PTHR33376">
    <property type="match status" value="1"/>
</dbReference>
<evidence type="ECO:0000313" key="7">
    <source>
        <dbReference type="Proteomes" id="UP000294555"/>
    </source>
</evidence>
<dbReference type="NCBIfam" id="TIGR00787">
    <property type="entry name" value="dctP"/>
    <property type="match status" value="1"/>
</dbReference>
<feature type="signal peptide" evidence="5">
    <location>
        <begin position="1"/>
        <end position="25"/>
    </location>
</feature>
<keyword evidence="3" id="KW-0813">Transport</keyword>
<dbReference type="AlphaFoldDB" id="A0A4R1N7V5"/>
<evidence type="ECO:0000256" key="3">
    <source>
        <dbReference type="ARBA" id="ARBA00022448"/>
    </source>
</evidence>
<proteinExistence type="inferred from homology"/>
<comment type="caution">
    <text evidence="6">The sequence shown here is derived from an EMBL/GenBank/DDBJ whole genome shotgun (WGS) entry which is preliminary data.</text>
</comment>
<dbReference type="EMBL" id="SJOI01000001">
    <property type="protein sequence ID" value="TCL03273.1"/>
    <property type="molecule type" value="Genomic_DNA"/>
</dbReference>
<keyword evidence="4 5" id="KW-0732">Signal</keyword>
<evidence type="ECO:0000256" key="2">
    <source>
        <dbReference type="ARBA" id="ARBA00009023"/>
    </source>
</evidence>
<keyword evidence="7" id="KW-1185">Reference proteome</keyword>
<keyword evidence="6" id="KW-0675">Receptor</keyword>
<evidence type="ECO:0000313" key="6">
    <source>
        <dbReference type="EMBL" id="TCL03273.1"/>
    </source>
</evidence>
<comment type="subcellular location">
    <subcellularLocation>
        <location evidence="1">Cell envelope</location>
    </subcellularLocation>
</comment>
<evidence type="ECO:0000256" key="4">
    <source>
        <dbReference type="ARBA" id="ARBA00022729"/>
    </source>
</evidence>
<evidence type="ECO:0000256" key="5">
    <source>
        <dbReference type="SAM" id="SignalP"/>
    </source>
</evidence>
<comment type="similarity">
    <text evidence="2">Belongs to the bacterial solute-binding protein 7 family.</text>
</comment>
<protein>
    <submittedName>
        <fullName evidence="6">Tripartite ATP-independent transporter DctP family solute receptor</fullName>
    </submittedName>
</protein>
<dbReference type="InterPro" id="IPR004682">
    <property type="entry name" value="TRAP_DctP"/>
</dbReference>
<accession>A0A4R1N7V5</accession>
<dbReference type="GO" id="GO:0055085">
    <property type="term" value="P:transmembrane transport"/>
    <property type="evidence" value="ECO:0007669"/>
    <property type="project" value="InterPro"/>
</dbReference>
<feature type="chain" id="PRO_5020706421" evidence="5">
    <location>
        <begin position="26"/>
        <end position="348"/>
    </location>
</feature>
<organism evidence="6 7">
    <name type="scientific">Sodalis ligni</name>
    <dbReference type="NCBI Taxonomy" id="2697027"/>
    <lineage>
        <taxon>Bacteria</taxon>
        <taxon>Pseudomonadati</taxon>
        <taxon>Pseudomonadota</taxon>
        <taxon>Gammaproteobacteria</taxon>
        <taxon>Enterobacterales</taxon>
        <taxon>Bruguierivoracaceae</taxon>
        <taxon>Sodalis</taxon>
    </lineage>
</organism>
<dbReference type="CDD" id="cd13603">
    <property type="entry name" value="PBP2_TRAP_Siap_TeaA_like"/>
    <property type="match status" value="1"/>
</dbReference>
<name>A0A4R1N7V5_9GAMM</name>
<dbReference type="InterPro" id="IPR018389">
    <property type="entry name" value="DctP_fam"/>
</dbReference>
<dbReference type="Pfam" id="PF03480">
    <property type="entry name" value="DctP"/>
    <property type="match status" value="1"/>
</dbReference>